<dbReference type="OrthoDB" id="10669670at2759"/>
<dbReference type="EMBL" id="AGNL01048549">
    <property type="protein sequence ID" value="EJK45391.1"/>
    <property type="molecule type" value="Genomic_DNA"/>
</dbReference>
<keyword evidence="3" id="KW-1185">Reference proteome</keyword>
<gene>
    <name evidence="2" type="ORF">THAOC_35994</name>
</gene>
<sequence length="650" mass="73081">MNAPSHRAGSSPGGIMIPLLLLGAFGSGDCFPTSLGTSRLHHANSYTRRRSTCLRFNFFDKFIQPYGVRVTNGTDFDDENGELLAALMPGTPEEQREQLAQDFQRARLYEQLRLANQSSCQGGNDGFLADDEKNVQSMADLFQRNRLQEQLRISGKEPGIGVERRAGDSMSKRRDTSEAFQRALLEERLMSKRRAEFVPSMDSIEQARHEFETEREQQLTMIAEAEEHPTFPPDPDNVQAYTNQETEMELAPPSRGEPGDGQNGRSYVHNGWKQVNQTHDSLLEMNELVDDLKRIVAQSSESESSTMNITVTVANTEQQISSLQEFVSSTSLPLPPKEDASILSLVTAPLAHLLSSVFLLGASALYAFLAVVDVLLNDKGDCGTRACLRVSSSIWKWCWNYAFVAANGKSRMQHLVKSVEVFAVTTYYSTKCVIMRAISCSKHSTAAGDAVTSSLRYLVYAMRCLCILWKRLLSSWENRHPPRSVAVDGPEGDRRWLVTKFERRGRLQALAKRISIPQTIVGAKRAASKLLGGKTYSLNDANSAVDTKAEDDLRQRQIRLNRDRVALERDKVDVAESRRQLEMDRQQLQLEGVHVLAWQISAREAFDALEAQGITKETQIAMGTNSEENSRKKRRRWWRPILNAKSMTEQ</sequence>
<protein>
    <submittedName>
        <fullName evidence="2">Uncharacterized protein</fullName>
    </submittedName>
</protein>
<proteinExistence type="predicted"/>
<dbReference type="Proteomes" id="UP000266841">
    <property type="component" value="Unassembled WGS sequence"/>
</dbReference>
<dbReference type="eggNOG" id="ENOG502T7AE">
    <property type="taxonomic scope" value="Eukaryota"/>
</dbReference>
<reference evidence="2 3" key="1">
    <citation type="journal article" date="2012" name="Genome Biol.">
        <title>Genome and low-iron response of an oceanic diatom adapted to chronic iron limitation.</title>
        <authorList>
            <person name="Lommer M."/>
            <person name="Specht M."/>
            <person name="Roy A.S."/>
            <person name="Kraemer L."/>
            <person name="Andreson R."/>
            <person name="Gutowska M.A."/>
            <person name="Wolf J."/>
            <person name="Bergner S.V."/>
            <person name="Schilhabel M.B."/>
            <person name="Klostermeier U.C."/>
            <person name="Beiko R.G."/>
            <person name="Rosenstiel P."/>
            <person name="Hippler M."/>
            <person name="Laroche J."/>
        </authorList>
    </citation>
    <scope>NUCLEOTIDE SEQUENCE [LARGE SCALE GENOMIC DNA]</scope>
    <source>
        <strain evidence="2 3">CCMP1005</strain>
    </source>
</reference>
<comment type="caution">
    <text evidence="2">The sequence shown here is derived from an EMBL/GenBank/DDBJ whole genome shotgun (WGS) entry which is preliminary data.</text>
</comment>
<accession>K0R938</accession>
<evidence type="ECO:0000313" key="3">
    <source>
        <dbReference type="Proteomes" id="UP000266841"/>
    </source>
</evidence>
<dbReference type="OMA" id="WQISARE"/>
<evidence type="ECO:0000256" key="1">
    <source>
        <dbReference type="SAM" id="SignalP"/>
    </source>
</evidence>
<feature type="chain" id="PRO_5030172977" evidence="1">
    <location>
        <begin position="31"/>
        <end position="650"/>
    </location>
</feature>
<name>K0R938_THAOC</name>
<dbReference type="AlphaFoldDB" id="K0R938"/>
<evidence type="ECO:0000313" key="2">
    <source>
        <dbReference type="EMBL" id="EJK45391.1"/>
    </source>
</evidence>
<organism evidence="2 3">
    <name type="scientific">Thalassiosira oceanica</name>
    <name type="common">Marine diatom</name>
    <dbReference type="NCBI Taxonomy" id="159749"/>
    <lineage>
        <taxon>Eukaryota</taxon>
        <taxon>Sar</taxon>
        <taxon>Stramenopiles</taxon>
        <taxon>Ochrophyta</taxon>
        <taxon>Bacillariophyta</taxon>
        <taxon>Coscinodiscophyceae</taxon>
        <taxon>Thalassiosirophycidae</taxon>
        <taxon>Thalassiosirales</taxon>
        <taxon>Thalassiosiraceae</taxon>
        <taxon>Thalassiosira</taxon>
    </lineage>
</organism>
<feature type="signal peptide" evidence="1">
    <location>
        <begin position="1"/>
        <end position="30"/>
    </location>
</feature>
<keyword evidence="1" id="KW-0732">Signal</keyword>